<evidence type="ECO:0000256" key="1">
    <source>
        <dbReference type="ARBA" id="ARBA00008072"/>
    </source>
</evidence>
<dbReference type="AlphaFoldDB" id="A0A4T0VG31"/>
<proteinExistence type="inferred from homology"/>
<dbReference type="PANTHER" id="PTHR45348">
    <property type="entry name" value="HYPOTHETICAL OXIDOREDUCTASE (EUROFUNG)"/>
    <property type="match status" value="1"/>
</dbReference>
<accession>A0A4T0VG31</accession>
<dbReference type="InterPro" id="IPR011032">
    <property type="entry name" value="GroES-like_sf"/>
</dbReference>
<sequence length="371" mass="39514">MTANQAAWLTGKKVKPLEVRPAPYTPPGENEFVVRNRAVAINPVDWFKQEIGDFMYEWVKYPMILGNDVAGEVFEVGPGDSAARFQVGDRVLGHAVGLDKRSNKTSEGAFQDYVVLRADLASPVPDFVSFEQACVVPLGASTAASGLFAKDYLNLQRPRVDAKPTGETLLVWGGSTSVGCNAIQLAVCAGYEVIATASPHNFEYLKTLGAKEVFDYRSPTIVQDIIRSFQGQTSAGAFAIGANSLVPCVNIVAACEGRKFVAQASVAGPGKPPTSLVGLASLIWAMTSESVTVTLKGKFSGVRTKFIWGSDLMANEIGAAIYRDFLPDALAQGKFVPAPKMEVIGHGLGSIQEAFGISYNGVSAKKLVISL</sequence>
<dbReference type="InterPro" id="IPR013154">
    <property type="entry name" value="ADH-like_N"/>
</dbReference>
<reference evidence="4 5" key="1">
    <citation type="journal article" date="2019" name="Genome Biol. Evol.">
        <title>Genomic Plasticity Mediated by Transposable Elements in the Plant Pathogenic Fungus Colletotrichum higginsianum.</title>
        <authorList>
            <person name="Tsushima A."/>
            <person name="Gan P."/>
            <person name="Kumakura N."/>
            <person name="Narusaka M."/>
            <person name="Takano Y."/>
            <person name="Narusaka Y."/>
            <person name="Shirasu K."/>
        </authorList>
    </citation>
    <scope>NUCLEOTIDE SEQUENCE [LARGE SCALE GENOMIC DNA]</scope>
    <source>
        <strain evidence="4 5">MAFF305635-RFP</strain>
    </source>
</reference>
<keyword evidence="2" id="KW-0560">Oxidoreductase</keyword>
<dbReference type="PANTHER" id="PTHR45348:SF2">
    <property type="entry name" value="ZINC-TYPE ALCOHOL DEHYDROGENASE-LIKE PROTEIN C2E1P3.01"/>
    <property type="match status" value="1"/>
</dbReference>
<name>A0A4T0VG31_9PEZI</name>
<evidence type="ECO:0000256" key="2">
    <source>
        <dbReference type="ARBA" id="ARBA00023002"/>
    </source>
</evidence>
<comment type="similarity">
    <text evidence="1">Belongs to the zinc-containing alcohol dehydrogenase family.</text>
</comment>
<evidence type="ECO:0000313" key="4">
    <source>
        <dbReference type="EMBL" id="TIC90939.1"/>
    </source>
</evidence>
<dbReference type="Proteomes" id="UP000305883">
    <property type="component" value="Unassembled WGS sequence"/>
</dbReference>
<dbReference type="EMBL" id="MWPZ01000010">
    <property type="protein sequence ID" value="TIC90939.1"/>
    <property type="molecule type" value="Genomic_DNA"/>
</dbReference>
<evidence type="ECO:0000259" key="3">
    <source>
        <dbReference type="SMART" id="SM00829"/>
    </source>
</evidence>
<protein>
    <submittedName>
        <fullName evidence="4">Zinc-binding alcohol dehydrogenase domain-containing protein cipB</fullName>
    </submittedName>
</protein>
<organism evidence="4 5">
    <name type="scientific">Colletotrichum higginsianum</name>
    <dbReference type="NCBI Taxonomy" id="80884"/>
    <lineage>
        <taxon>Eukaryota</taxon>
        <taxon>Fungi</taxon>
        <taxon>Dikarya</taxon>
        <taxon>Ascomycota</taxon>
        <taxon>Pezizomycotina</taxon>
        <taxon>Sordariomycetes</taxon>
        <taxon>Hypocreomycetidae</taxon>
        <taxon>Glomerellales</taxon>
        <taxon>Glomerellaceae</taxon>
        <taxon>Colletotrichum</taxon>
        <taxon>Colletotrichum destructivum species complex</taxon>
    </lineage>
</organism>
<dbReference type="CDD" id="cd08249">
    <property type="entry name" value="enoyl_reductase_like"/>
    <property type="match status" value="1"/>
</dbReference>
<dbReference type="SUPFAM" id="SSF51735">
    <property type="entry name" value="NAD(P)-binding Rossmann-fold domains"/>
    <property type="match status" value="1"/>
</dbReference>
<dbReference type="SUPFAM" id="SSF50129">
    <property type="entry name" value="GroES-like"/>
    <property type="match status" value="1"/>
</dbReference>
<dbReference type="GO" id="GO:0016651">
    <property type="term" value="F:oxidoreductase activity, acting on NAD(P)H"/>
    <property type="evidence" value="ECO:0007669"/>
    <property type="project" value="InterPro"/>
</dbReference>
<dbReference type="OrthoDB" id="48317at2759"/>
<dbReference type="InterPro" id="IPR047122">
    <property type="entry name" value="Trans-enoyl_RdTase-like"/>
</dbReference>
<dbReference type="Gene3D" id="3.90.180.10">
    <property type="entry name" value="Medium-chain alcohol dehydrogenases, catalytic domain"/>
    <property type="match status" value="1"/>
</dbReference>
<dbReference type="InterPro" id="IPR020843">
    <property type="entry name" value="ER"/>
</dbReference>
<dbReference type="Pfam" id="PF08240">
    <property type="entry name" value="ADH_N"/>
    <property type="match status" value="1"/>
</dbReference>
<comment type="caution">
    <text evidence="4">The sequence shown here is derived from an EMBL/GenBank/DDBJ whole genome shotgun (WGS) entry which is preliminary data.</text>
</comment>
<evidence type="ECO:0000313" key="5">
    <source>
        <dbReference type="Proteomes" id="UP000305883"/>
    </source>
</evidence>
<dbReference type="Gene3D" id="3.40.50.720">
    <property type="entry name" value="NAD(P)-binding Rossmann-like Domain"/>
    <property type="match status" value="1"/>
</dbReference>
<gene>
    <name evidence="4" type="ORF">CH35J_011384</name>
</gene>
<dbReference type="SMART" id="SM00829">
    <property type="entry name" value="PKS_ER"/>
    <property type="match status" value="1"/>
</dbReference>
<dbReference type="InterPro" id="IPR036291">
    <property type="entry name" value="NAD(P)-bd_dom_sf"/>
</dbReference>
<feature type="domain" description="Enoyl reductase (ER)" evidence="3">
    <location>
        <begin position="12"/>
        <end position="295"/>
    </location>
</feature>